<evidence type="ECO:0000313" key="3">
    <source>
        <dbReference type="Proteomes" id="UP001160301"/>
    </source>
</evidence>
<dbReference type="EMBL" id="JARZHI010000007">
    <property type="protein sequence ID" value="MDI1430219.1"/>
    <property type="molecule type" value="Genomic_DNA"/>
</dbReference>
<accession>A0ABT6NPH0</accession>
<dbReference type="RefSeq" id="WP_136969463.1">
    <property type="nucleotide sequence ID" value="NZ_JARZHI010000007.1"/>
</dbReference>
<name>A0ABT6NPH0_9BACT</name>
<dbReference type="Proteomes" id="UP001160301">
    <property type="component" value="Unassembled WGS sequence"/>
</dbReference>
<comment type="caution">
    <text evidence="2">The sequence shown here is derived from an EMBL/GenBank/DDBJ whole genome shotgun (WGS) entry which is preliminary data.</text>
</comment>
<evidence type="ECO:0000313" key="2">
    <source>
        <dbReference type="EMBL" id="MDI1430219.1"/>
    </source>
</evidence>
<gene>
    <name evidence="2" type="ORF">QHF89_11960</name>
</gene>
<reference evidence="2 3" key="1">
    <citation type="submission" date="2023-04" db="EMBL/GenBank/DDBJ databases">
        <title>The genome sequence of Polyangium sorediatum DSM14670.</title>
        <authorList>
            <person name="Zhang X."/>
        </authorList>
    </citation>
    <scope>NUCLEOTIDE SEQUENCE [LARGE SCALE GENOMIC DNA]</scope>
    <source>
        <strain evidence="2 3">DSM 14670</strain>
    </source>
</reference>
<feature type="region of interest" description="Disordered" evidence="1">
    <location>
        <begin position="1"/>
        <end position="31"/>
    </location>
</feature>
<keyword evidence="3" id="KW-1185">Reference proteome</keyword>
<organism evidence="2 3">
    <name type="scientific">Polyangium sorediatum</name>
    <dbReference type="NCBI Taxonomy" id="889274"/>
    <lineage>
        <taxon>Bacteria</taxon>
        <taxon>Pseudomonadati</taxon>
        <taxon>Myxococcota</taxon>
        <taxon>Polyangia</taxon>
        <taxon>Polyangiales</taxon>
        <taxon>Polyangiaceae</taxon>
        <taxon>Polyangium</taxon>
    </lineage>
</organism>
<proteinExistence type="predicted"/>
<protein>
    <submittedName>
        <fullName evidence="2">Uncharacterized protein</fullName>
    </submittedName>
</protein>
<evidence type="ECO:0000256" key="1">
    <source>
        <dbReference type="SAM" id="MobiDB-lite"/>
    </source>
</evidence>
<sequence length="212" mass="23999">MISARSAAPPASGVRPSAPPEDKRDTLYDPRPPVPWHRRGLDLIFAFVALLGTPLRRAREHLAARLDPPPLACFLPPPPLHRKGEIPLEHIGEILLHNIFRLSPAYLSAAEHVVREAQYIQRLPDRDKLPYFVLFAITRLCATTREPVPVAWVRARLPEVRRSDLNRALEQLEEQKVIALLSIETNNPHEVALGITNLFRGCLTHIELRHPL</sequence>